<protein>
    <submittedName>
        <fullName evidence="1">Uncharacterized protein</fullName>
    </submittedName>
</protein>
<name>A0A9D4D822_DREPO</name>
<dbReference type="EMBL" id="JAIWYP010000011">
    <property type="protein sequence ID" value="KAH3739895.1"/>
    <property type="molecule type" value="Genomic_DNA"/>
</dbReference>
<organism evidence="1 2">
    <name type="scientific">Dreissena polymorpha</name>
    <name type="common">Zebra mussel</name>
    <name type="synonym">Mytilus polymorpha</name>
    <dbReference type="NCBI Taxonomy" id="45954"/>
    <lineage>
        <taxon>Eukaryota</taxon>
        <taxon>Metazoa</taxon>
        <taxon>Spiralia</taxon>
        <taxon>Lophotrochozoa</taxon>
        <taxon>Mollusca</taxon>
        <taxon>Bivalvia</taxon>
        <taxon>Autobranchia</taxon>
        <taxon>Heteroconchia</taxon>
        <taxon>Euheterodonta</taxon>
        <taxon>Imparidentia</taxon>
        <taxon>Neoheterodontei</taxon>
        <taxon>Myida</taxon>
        <taxon>Dreissenoidea</taxon>
        <taxon>Dreissenidae</taxon>
        <taxon>Dreissena</taxon>
    </lineage>
</organism>
<evidence type="ECO:0000313" key="2">
    <source>
        <dbReference type="Proteomes" id="UP000828390"/>
    </source>
</evidence>
<evidence type="ECO:0000313" key="1">
    <source>
        <dbReference type="EMBL" id="KAH3739895.1"/>
    </source>
</evidence>
<accession>A0A9D4D822</accession>
<sequence length="70" mass="8229">MLCLWKSEPNTQELYMWNPLIPACQQLKAERESRLLTETDNQTSVLMCQTNVLKFVVQMNQTQSHVLNLF</sequence>
<reference evidence="1" key="2">
    <citation type="submission" date="2020-11" db="EMBL/GenBank/DDBJ databases">
        <authorList>
            <person name="McCartney M.A."/>
            <person name="Auch B."/>
            <person name="Kono T."/>
            <person name="Mallez S."/>
            <person name="Becker A."/>
            <person name="Gohl D.M."/>
            <person name="Silverstein K.A.T."/>
            <person name="Koren S."/>
            <person name="Bechman K.B."/>
            <person name="Herman A."/>
            <person name="Abrahante J.E."/>
            <person name="Garbe J."/>
        </authorList>
    </citation>
    <scope>NUCLEOTIDE SEQUENCE</scope>
    <source>
        <strain evidence="1">Duluth1</strain>
        <tissue evidence="1">Whole animal</tissue>
    </source>
</reference>
<proteinExistence type="predicted"/>
<gene>
    <name evidence="1" type="ORF">DPMN_046585</name>
</gene>
<dbReference type="AlphaFoldDB" id="A0A9D4D822"/>
<dbReference type="Proteomes" id="UP000828390">
    <property type="component" value="Unassembled WGS sequence"/>
</dbReference>
<keyword evidence="2" id="KW-1185">Reference proteome</keyword>
<comment type="caution">
    <text evidence="1">The sequence shown here is derived from an EMBL/GenBank/DDBJ whole genome shotgun (WGS) entry which is preliminary data.</text>
</comment>
<reference evidence="1" key="1">
    <citation type="journal article" date="2019" name="bioRxiv">
        <title>The Genome of the Zebra Mussel, Dreissena polymorpha: A Resource for Invasive Species Research.</title>
        <authorList>
            <person name="McCartney M.A."/>
            <person name="Auch B."/>
            <person name="Kono T."/>
            <person name="Mallez S."/>
            <person name="Zhang Y."/>
            <person name="Obille A."/>
            <person name="Becker A."/>
            <person name="Abrahante J.E."/>
            <person name="Garbe J."/>
            <person name="Badalamenti J.P."/>
            <person name="Herman A."/>
            <person name="Mangelson H."/>
            <person name="Liachko I."/>
            <person name="Sullivan S."/>
            <person name="Sone E.D."/>
            <person name="Koren S."/>
            <person name="Silverstein K.A.T."/>
            <person name="Beckman K.B."/>
            <person name="Gohl D.M."/>
        </authorList>
    </citation>
    <scope>NUCLEOTIDE SEQUENCE</scope>
    <source>
        <strain evidence="1">Duluth1</strain>
        <tissue evidence="1">Whole animal</tissue>
    </source>
</reference>